<keyword evidence="6 17" id="KW-0472">Membrane</keyword>
<feature type="transmembrane region" description="Helical" evidence="17">
    <location>
        <begin position="159"/>
        <end position="177"/>
    </location>
</feature>
<comment type="catalytic activity">
    <reaction evidence="12">
        <text>9-(9Z-octadecenoyloxy)-octadecanoate + H2O = 9-hydroxy-octadecanoate + (9Z)-octadecenoate + H(+)</text>
        <dbReference type="Rhea" id="RHEA:52048"/>
        <dbReference type="ChEBI" id="CHEBI:15377"/>
        <dbReference type="ChEBI" id="CHEBI:15378"/>
        <dbReference type="ChEBI" id="CHEBI:30823"/>
        <dbReference type="ChEBI" id="CHEBI:136282"/>
        <dbReference type="ChEBI" id="CHEBI:136286"/>
    </reaction>
    <physiologicalReaction direction="left-to-right" evidence="12">
        <dbReference type="Rhea" id="RHEA:52049"/>
    </physiologicalReaction>
</comment>
<evidence type="ECO:0000256" key="14">
    <source>
        <dbReference type="ARBA" id="ARBA00049296"/>
    </source>
</evidence>
<dbReference type="EnsemblMetazoa" id="CLYHEMT006010.1">
    <property type="protein sequence ID" value="CLYHEMP006010.1"/>
    <property type="gene ID" value="CLYHEMG006010"/>
</dbReference>
<evidence type="ECO:0000256" key="9">
    <source>
        <dbReference type="ARBA" id="ARBA00047863"/>
    </source>
</evidence>
<evidence type="ECO:0000256" key="1">
    <source>
        <dbReference type="ARBA" id="ARBA00000923"/>
    </source>
</evidence>
<feature type="transmembrane region" description="Helical" evidence="17">
    <location>
        <begin position="7"/>
        <end position="24"/>
    </location>
</feature>
<comment type="catalytic activity">
    <reaction evidence="11">
        <text>12-(9Z-octadecenoyloxy)-octadecanoate + H2O = 12-hydroxyoctadecanoate + (9Z)-octadecenoate + H(+)</text>
        <dbReference type="Rhea" id="RHEA:52060"/>
        <dbReference type="ChEBI" id="CHEBI:15377"/>
        <dbReference type="ChEBI" id="CHEBI:15378"/>
        <dbReference type="ChEBI" id="CHEBI:30823"/>
        <dbReference type="ChEBI" id="CHEBI:84201"/>
        <dbReference type="ChEBI" id="CHEBI:136302"/>
    </reaction>
    <physiologicalReaction direction="left-to-right" evidence="11">
        <dbReference type="Rhea" id="RHEA:52061"/>
    </physiologicalReaction>
</comment>
<dbReference type="PANTHER" id="PTHR10989">
    <property type="entry name" value="ANDROGEN-INDUCED PROTEIN 1-RELATED"/>
    <property type="match status" value="1"/>
</dbReference>
<evidence type="ECO:0000256" key="6">
    <source>
        <dbReference type="ARBA" id="ARBA00023136"/>
    </source>
</evidence>
<comment type="catalytic activity">
    <reaction evidence="1">
        <text>9-(9Z-hexadecenoyloxy)-octadecanoate + H2O = (9Z)-hexadecenoate + 9-hydroxy-octadecanoate + H(+)</text>
        <dbReference type="Rhea" id="RHEA:52068"/>
        <dbReference type="ChEBI" id="CHEBI:15377"/>
        <dbReference type="ChEBI" id="CHEBI:15378"/>
        <dbReference type="ChEBI" id="CHEBI:32372"/>
        <dbReference type="ChEBI" id="CHEBI:136286"/>
        <dbReference type="ChEBI" id="CHEBI:136309"/>
    </reaction>
    <physiologicalReaction direction="left-to-right" evidence="1">
        <dbReference type="Rhea" id="RHEA:52069"/>
    </physiologicalReaction>
</comment>
<protein>
    <recommendedName>
        <fullName evidence="20">FAR-17a/AIG1-like protein</fullName>
    </recommendedName>
</protein>
<comment type="catalytic activity">
    <reaction evidence="9">
        <text>9-hexadecanoyloxy-octadecanoate + H2O = 9-hydroxy-octadecanoate + hexadecanoate + H(+)</text>
        <dbReference type="Rhea" id="RHEA:52052"/>
        <dbReference type="ChEBI" id="CHEBI:7896"/>
        <dbReference type="ChEBI" id="CHEBI:15377"/>
        <dbReference type="ChEBI" id="CHEBI:15378"/>
        <dbReference type="ChEBI" id="CHEBI:83670"/>
        <dbReference type="ChEBI" id="CHEBI:136286"/>
    </reaction>
    <physiologicalReaction direction="left-to-right" evidence="9">
        <dbReference type="Rhea" id="RHEA:52053"/>
    </physiologicalReaction>
</comment>
<evidence type="ECO:0000256" key="16">
    <source>
        <dbReference type="ARBA" id="ARBA00049428"/>
    </source>
</evidence>
<evidence type="ECO:0000256" key="12">
    <source>
        <dbReference type="ARBA" id="ARBA00048800"/>
    </source>
</evidence>
<comment type="catalytic activity">
    <reaction evidence="15">
        <text>13-(9Z-hexadecenoyloxy)-octadecanoate + H2O = 13-hydroxy-octadecanoate + (9Z)-hexadecenoate + H(+)</text>
        <dbReference type="Rhea" id="RHEA:52076"/>
        <dbReference type="ChEBI" id="CHEBI:15377"/>
        <dbReference type="ChEBI" id="CHEBI:15378"/>
        <dbReference type="ChEBI" id="CHEBI:32372"/>
        <dbReference type="ChEBI" id="CHEBI:136304"/>
        <dbReference type="ChEBI" id="CHEBI:136315"/>
    </reaction>
    <physiologicalReaction direction="left-to-right" evidence="15">
        <dbReference type="Rhea" id="RHEA:52077"/>
    </physiologicalReaction>
</comment>
<evidence type="ECO:0000256" key="8">
    <source>
        <dbReference type="ARBA" id="ARBA00047427"/>
    </source>
</evidence>
<evidence type="ECO:0000256" key="15">
    <source>
        <dbReference type="ARBA" id="ARBA00049322"/>
    </source>
</evidence>
<keyword evidence="4 17" id="KW-0812">Transmembrane</keyword>
<dbReference type="AlphaFoldDB" id="A0A7M5V9S7"/>
<evidence type="ECO:0000313" key="19">
    <source>
        <dbReference type="Proteomes" id="UP000594262"/>
    </source>
</evidence>
<evidence type="ECO:0000256" key="13">
    <source>
        <dbReference type="ARBA" id="ARBA00049221"/>
    </source>
</evidence>
<comment type="catalytic activity">
    <reaction evidence="14">
        <text>13-(9Z-octadecenoyloxy)-octadecanoate + H2O = 13-hydroxy-octadecanoate + (9Z)-octadecenoate + H(+)</text>
        <dbReference type="Rhea" id="RHEA:52064"/>
        <dbReference type="ChEBI" id="CHEBI:15377"/>
        <dbReference type="ChEBI" id="CHEBI:15378"/>
        <dbReference type="ChEBI" id="CHEBI:30823"/>
        <dbReference type="ChEBI" id="CHEBI:136303"/>
        <dbReference type="ChEBI" id="CHEBI:136304"/>
    </reaction>
    <physiologicalReaction direction="left-to-right" evidence="14">
        <dbReference type="Rhea" id="RHEA:52065"/>
    </physiologicalReaction>
</comment>
<evidence type="ECO:0000256" key="3">
    <source>
        <dbReference type="ARBA" id="ARBA00009300"/>
    </source>
</evidence>
<comment type="catalytic activity">
    <reaction evidence="7">
        <text>12-hexadecanoyloxy-octadecanoate + H2O = 12-hydroxyoctadecanoate + hexadecanoate + H(+)</text>
        <dbReference type="Rhea" id="RHEA:52056"/>
        <dbReference type="ChEBI" id="CHEBI:7896"/>
        <dbReference type="ChEBI" id="CHEBI:15377"/>
        <dbReference type="ChEBI" id="CHEBI:15378"/>
        <dbReference type="ChEBI" id="CHEBI:83677"/>
        <dbReference type="ChEBI" id="CHEBI:84201"/>
    </reaction>
    <physiologicalReaction direction="left-to-right" evidence="7">
        <dbReference type="Rhea" id="RHEA:52057"/>
    </physiologicalReaction>
</comment>
<evidence type="ECO:0000256" key="17">
    <source>
        <dbReference type="SAM" id="Phobius"/>
    </source>
</evidence>
<evidence type="ECO:0000256" key="10">
    <source>
        <dbReference type="ARBA" id="ARBA00048680"/>
    </source>
</evidence>
<sequence>MRPIRIYEFLYHVLLSGFFSYVTFAHDFPSIRNLTETPLKQHKFLTIHCLYFQVLYYGFATLADLKYFLIGTSNNSYGTRKIRDYLFASIIVPIACTVCIQFWGVYWYDPTLVCKRTAINCILDFTFHNHATHTLPIFATFIELLIVFHQAPSSSKKGALGWCLYITFYISFVYAVHHRFGFWVYPFLGDFSPIERAAFLICNFGIFGLVCCLIGIWLIHNYWKKKDNDNKKRN</sequence>
<keyword evidence="5 17" id="KW-1133">Transmembrane helix</keyword>
<feature type="transmembrane region" description="Helical" evidence="17">
    <location>
        <begin position="197"/>
        <end position="223"/>
    </location>
</feature>
<evidence type="ECO:0000256" key="5">
    <source>
        <dbReference type="ARBA" id="ARBA00022989"/>
    </source>
</evidence>
<dbReference type="Pfam" id="PF04750">
    <property type="entry name" value="Far-17a_AIG1"/>
    <property type="match status" value="1"/>
</dbReference>
<feature type="transmembrane region" description="Helical" evidence="17">
    <location>
        <begin position="85"/>
        <end position="107"/>
    </location>
</feature>
<feature type="transmembrane region" description="Helical" evidence="17">
    <location>
        <begin position="44"/>
        <end position="65"/>
    </location>
</feature>
<evidence type="ECO:0000313" key="18">
    <source>
        <dbReference type="EnsemblMetazoa" id="CLYHEMP006010.1"/>
    </source>
</evidence>
<evidence type="ECO:0000256" key="4">
    <source>
        <dbReference type="ARBA" id="ARBA00022692"/>
    </source>
</evidence>
<dbReference type="PANTHER" id="PTHR10989:SF16">
    <property type="entry name" value="AT02829P-RELATED"/>
    <property type="match status" value="1"/>
</dbReference>
<evidence type="ECO:0000256" key="2">
    <source>
        <dbReference type="ARBA" id="ARBA00004127"/>
    </source>
</evidence>
<comment type="catalytic activity">
    <reaction evidence="16">
        <text>12-(9Z-hexadecenoyloxy)-octadecanoate + H2O = 12-hydroxyoctadecanoate + (9Z)-hexadecenoate + H(+)</text>
        <dbReference type="Rhea" id="RHEA:52072"/>
        <dbReference type="ChEBI" id="CHEBI:15377"/>
        <dbReference type="ChEBI" id="CHEBI:15378"/>
        <dbReference type="ChEBI" id="CHEBI:32372"/>
        <dbReference type="ChEBI" id="CHEBI:84201"/>
        <dbReference type="ChEBI" id="CHEBI:136312"/>
    </reaction>
    <physiologicalReaction direction="left-to-right" evidence="16">
        <dbReference type="Rhea" id="RHEA:52073"/>
    </physiologicalReaction>
</comment>
<comment type="catalytic activity">
    <reaction evidence="13">
        <text>9-octadecanoyloxy-octadecanoate + H2O = 9-hydroxy-octadecanoate + octadecanoate + H(+)</text>
        <dbReference type="Rhea" id="RHEA:52096"/>
        <dbReference type="ChEBI" id="CHEBI:15377"/>
        <dbReference type="ChEBI" id="CHEBI:15378"/>
        <dbReference type="ChEBI" id="CHEBI:25629"/>
        <dbReference type="ChEBI" id="CHEBI:136286"/>
        <dbReference type="ChEBI" id="CHEBI:136373"/>
    </reaction>
    <physiologicalReaction direction="left-to-right" evidence="13">
        <dbReference type="Rhea" id="RHEA:52097"/>
    </physiologicalReaction>
</comment>
<accession>A0A7M5V9S7</accession>
<evidence type="ECO:0000256" key="7">
    <source>
        <dbReference type="ARBA" id="ARBA00047368"/>
    </source>
</evidence>
<dbReference type="OrthoDB" id="1898221at2759"/>
<dbReference type="InterPro" id="IPR006838">
    <property type="entry name" value="ADTRP_AIG1"/>
</dbReference>
<comment type="subcellular location">
    <subcellularLocation>
        <location evidence="2">Endomembrane system</location>
        <topology evidence="2">Multi-pass membrane protein</topology>
    </subcellularLocation>
</comment>
<comment type="catalytic activity">
    <reaction evidence="8">
        <text>13-octadecanoyloxy-octadecanoate + H2O = 13-hydroxy-octadecanoate + octadecanoate + H(+)</text>
        <dbReference type="Rhea" id="RHEA:52084"/>
        <dbReference type="ChEBI" id="CHEBI:15377"/>
        <dbReference type="ChEBI" id="CHEBI:15378"/>
        <dbReference type="ChEBI" id="CHEBI:25629"/>
        <dbReference type="ChEBI" id="CHEBI:136304"/>
        <dbReference type="ChEBI" id="CHEBI:136335"/>
    </reaction>
    <physiologicalReaction direction="left-to-right" evidence="8">
        <dbReference type="Rhea" id="RHEA:52085"/>
    </physiologicalReaction>
</comment>
<organism evidence="18 19">
    <name type="scientific">Clytia hemisphaerica</name>
    <dbReference type="NCBI Taxonomy" id="252671"/>
    <lineage>
        <taxon>Eukaryota</taxon>
        <taxon>Metazoa</taxon>
        <taxon>Cnidaria</taxon>
        <taxon>Hydrozoa</taxon>
        <taxon>Hydroidolina</taxon>
        <taxon>Leptothecata</taxon>
        <taxon>Obeliida</taxon>
        <taxon>Clytiidae</taxon>
        <taxon>Clytia</taxon>
    </lineage>
</organism>
<comment type="catalytic activity">
    <reaction evidence="10">
        <text>12-octadecanoyloxy-octadecanoate + H2O = 12-hydroxyoctadecanoate + octadecanoate + H(+)</text>
        <dbReference type="Rhea" id="RHEA:52080"/>
        <dbReference type="ChEBI" id="CHEBI:15377"/>
        <dbReference type="ChEBI" id="CHEBI:15378"/>
        <dbReference type="ChEBI" id="CHEBI:25629"/>
        <dbReference type="ChEBI" id="CHEBI:84201"/>
        <dbReference type="ChEBI" id="CHEBI:136330"/>
    </reaction>
    <physiologicalReaction direction="left-to-right" evidence="10">
        <dbReference type="Rhea" id="RHEA:52081"/>
    </physiologicalReaction>
</comment>
<feature type="transmembrane region" description="Helical" evidence="17">
    <location>
        <begin position="127"/>
        <end position="147"/>
    </location>
</feature>
<reference evidence="18" key="1">
    <citation type="submission" date="2021-01" db="UniProtKB">
        <authorList>
            <consortium name="EnsemblMetazoa"/>
        </authorList>
    </citation>
    <scope>IDENTIFICATION</scope>
</reference>
<evidence type="ECO:0000256" key="11">
    <source>
        <dbReference type="ARBA" id="ARBA00048701"/>
    </source>
</evidence>
<evidence type="ECO:0008006" key="20">
    <source>
        <dbReference type="Google" id="ProtNLM"/>
    </source>
</evidence>
<proteinExistence type="inferred from homology"/>
<keyword evidence="19" id="KW-1185">Reference proteome</keyword>
<dbReference type="GO" id="GO:0012505">
    <property type="term" value="C:endomembrane system"/>
    <property type="evidence" value="ECO:0007669"/>
    <property type="project" value="UniProtKB-SubCell"/>
</dbReference>
<comment type="similarity">
    <text evidence="3">Belongs to the AIG1 family.</text>
</comment>
<name>A0A7M5V9S7_9CNID</name>
<dbReference type="GO" id="GO:0016020">
    <property type="term" value="C:membrane"/>
    <property type="evidence" value="ECO:0007669"/>
    <property type="project" value="InterPro"/>
</dbReference>
<dbReference type="Proteomes" id="UP000594262">
    <property type="component" value="Unplaced"/>
</dbReference>